<evidence type="ECO:0008006" key="3">
    <source>
        <dbReference type="Google" id="ProtNLM"/>
    </source>
</evidence>
<organism evidence="1 2">
    <name type="scientific">Vigna angularis var. angularis</name>
    <dbReference type="NCBI Taxonomy" id="157739"/>
    <lineage>
        <taxon>Eukaryota</taxon>
        <taxon>Viridiplantae</taxon>
        <taxon>Streptophyta</taxon>
        <taxon>Embryophyta</taxon>
        <taxon>Tracheophyta</taxon>
        <taxon>Spermatophyta</taxon>
        <taxon>Magnoliopsida</taxon>
        <taxon>eudicotyledons</taxon>
        <taxon>Gunneridae</taxon>
        <taxon>Pentapetalae</taxon>
        <taxon>rosids</taxon>
        <taxon>fabids</taxon>
        <taxon>Fabales</taxon>
        <taxon>Fabaceae</taxon>
        <taxon>Papilionoideae</taxon>
        <taxon>50 kb inversion clade</taxon>
        <taxon>NPAAA clade</taxon>
        <taxon>indigoferoid/millettioid clade</taxon>
        <taxon>Phaseoleae</taxon>
        <taxon>Vigna</taxon>
    </lineage>
</organism>
<evidence type="ECO:0000313" key="2">
    <source>
        <dbReference type="Proteomes" id="UP000291084"/>
    </source>
</evidence>
<dbReference type="EMBL" id="AP015044">
    <property type="protein sequence ID" value="BAU01522.1"/>
    <property type="molecule type" value="Genomic_DNA"/>
</dbReference>
<dbReference type="OrthoDB" id="1434883at2759"/>
<protein>
    <recommendedName>
        <fullName evidence="3">F-box domain-containing protein</fullName>
    </recommendedName>
</protein>
<dbReference type="InterPro" id="IPR036047">
    <property type="entry name" value="F-box-like_dom_sf"/>
</dbReference>
<dbReference type="AlphaFoldDB" id="A0A0S3T8F8"/>
<evidence type="ECO:0000313" key="1">
    <source>
        <dbReference type="EMBL" id="BAU01522.1"/>
    </source>
</evidence>
<dbReference type="SUPFAM" id="SSF81383">
    <property type="entry name" value="F-box domain"/>
    <property type="match status" value="1"/>
</dbReference>
<reference evidence="1 2" key="1">
    <citation type="journal article" date="2015" name="Sci. Rep.">
        <title>The power of single molecule real-time sequencing technology in the de novo assembly of a eukaryotic genome.</title>
        <authorList>
            <person name="Sakai H."/>
            <person name="Naito K."/>
            <person name="Ogiso-Tanaka E."/>
            <person name="Takahashi Y."/>
            <person name="Iseki K."/>
            <person name="Muto C."/>
            <person name="Satou K."/>
            <person name="Teruya K."/>
            <person name="Shiroma A."/>
            <person name="Shimoji M."/>
            <person name="Hirano T."/>
            <person name="Itoh T."/>
            <person name="Kaga A."/>
            <person name="Tomooka N."/>
        </authorList>
    </citation>
    <scope>NUCLEOTIDE SEQUENCE [LARGE SCALE GENOMIC DNA]</scope>
    <source>
        <strain evidence="2">cv. Shumari</strain>
    </source>
</reference>
<feature type="non-terminal residue" evidence="1">
    <location>
        <position position="1"/>
    </location>
</feature>
<accession>A0A0S3T8F8</accession>
<sequence length="85" mass="9885">LYFLKSREVVATSVLSKRWNLLWRSVSSLDFDTKEYFSLLKCENDIHTFYSSVCSFLINPSIDFVSDVTFLCIFLKVSGLGFKMH</sequence>
<keyword evidence="2" id="KW-1185">Reference proteome</keyword>
<proteinExistence type="predicted"/>
<gene>
    <name evidence="1" type="primary">Vigan.11G077500</name>
    <name evidence="1" type="ORF">VIGAN_11077500</name>
</gene>
<dbReference type="Proteomes" id="UP000291084">
    <property type="component" value="Chromosome 11"/>
</dbReference>
<name>A0A0S3T8F8_PHAAN</name>